<sequence>MSEGIGFFADEAFRGYPDPLILAAGGSVEGPNIGPLQPLRSSAGDLLAQAFN</sequence>
<proteinExistence type="predicted"/>
<protein>
    <submittedName>
        <fullName evidence="1">Uncharacterized protein</fullName>
    </submittedName>
</protein>
<organism evidence="1 2">
    <name type="scientific">Pseudomonas chlororaphis</name>
    <dbReference type="NCBI Taxonomy" id="587753"/>
    <lineage>
        <taxon>Bacteria</taxon>
        <taxon>Pseudomonadati</taxon>
        <taxon>Pseudomonadota</taxon>
        <taxon>Gammaproteobacteria</taxon>
        <taxon>Pseudomonadales</taxon>
        <taxon>Pseudomonadaceae</taxon>
        <taxon>Pseudomonas</taxon>
    </lineage>
</organism>
<accession>A0AAX3FNP7</accession>
<dbReference type="EMBL" id="LR134334">
    <property type="protein sequence ID" value="VEF72316.1"/>
    <property type="molecule type" value="Genomic_DNA"/>
</dbReference>
<dbReference type="AlphaFoldDB" id="A0AAX3FNP7"/>
<dbReference type="Proteomes" id="UP000277437">
    <property type="component" value="Chromosome"/>
</dbReference>
<evidence type="ECO:0000313" key="2">
    <source>
        <dbReference type="Proteomes" id="UP000277437"/>
    </source>
</evidence>
<reference evidence="1 2" key="1">
    <citation type="submission" date="2018-12" db="EMBL/GenBank/DDBJ databases">
        <authorList>
            <consortium name="Pathogen Informatics"/>
        </authorList>
    </citation>
    <scope>NUCLEOTIDE SEQUENCE [LARGE SCALE GENOMIC DNA]</scope>
    <source>
        <strain evidence="1 2">NCTC7357</strain>
    </source>
</reference>
<evidence type="ECO:0000313" key="1">
    <source>
        <dbReference type="EMBL" id="VEF72316.1"/>
    </source>
</evidence>
<gene>
    <name evidence="1" type="ORF">NCTC7357_00550</name>
</gene>
<name>A0AAX3FNP7_9PSED</name>
<dbReference type="RefSeq" id="WP_155274288.1">
    <property type="nucleotide sequence ID" value="NZ_CP118137.1"/>
</dbReference>